<keyword evidence="3" id="KW-1185">Reference proteome</keyword>
<evidence type="ECO:0000256" key="1">
    <source>
        <dbReference type="SAM" id="Phobius"/>
    </source>
</evidence>
<evidence type="ECO:0000313" key="2">
    <source>
        <dbReference type="EMBL" id="TDD99218.1"/>
    </source>
</evidence>
<protein>
    <submittedName>
        <fullName evidence="2">Uncharacterized protein</fullName>
    </submittedName>
</protein>
<evidence type="ECO:0000313" key="3">
    <source>
        <dbReference type="Proteomes" id="UP000295479"/>
    </source>
</evidence>
<name>A0A4R5CGD6_9FLAO</name>
<feature type="transmembrane region" description="Helical" evidence="1">
    <location>
        <begin position="9"/>
        <end position="27"/>
    </location>
</feature>
<dbReference type="EMBL" id="SMFK01000001">
    <property type="protein sequence ID" value="TDD99218.1"/>
    <property type="molecule type" value="Genomic_DNA"/>
</dbReference>
<feature type="transmembrane region" description="Helical" evidence="1">
    <location>
        <begin position="131"/>
        <end position="156"/>
    </location>
</feature>
<gene>
    <name evidence="2" type="ORF">E0F76_00375</name>
</gene>
<keyword evidence="1" id="KW-0812">Transmembrane</keyword>
<feature type="transmembrane region" description="Helical" evidence="1">
    <location>
        <begin position="33"/>
        <end position="50"/>
    </location>
</feature>
<organism evidence="2 3">
    <name type="scientific">Flavobacterium cellulosilyticum</name>
    <dbReference type="NCBI Taxonomy" id="2541731"/>
    <lineage>
        <taxon>Bacteria</taxon>
        <taxon>Pseudomonadati</taxon>
        <taxon>Bacteroidota</taxon>
        <taxon>Flavobacteriia</taxon>
        <taxon>Flavobacteriales</taxon>
        <taxon>Flavobacteriaceae</taxon>
        <taxon>Flavobacterium</taxon>
    </lineage>
</organism>
<dbReference type="RefSeq" id="WP_132000357.1">
    <property type="nucleotide sequence ID" value="NZ_SMFK01000001.1"/>
</dbReference>
<feature type="transmembrane region" description="Helical" evidence="1">
    <location>
        <begin position="101"/>
        <end position="119"/>
    </location>
</feature>
<feature type="transmembrane region" description="Helical" evidence="1">
    <location>
        <begin position="62"/>
        <end position="81"/>
    </location>
</feature>
<accession>A0A4R5CGD6</accession>
<dbReference type="AlphaFoldDB" id="A0A4R5CGD6"/>
<proteinExistence type="predicted"/>
<keyword evidence="1" id="KW-1133">Transmembrane helix</keyword>
<sequence>MSKPSLKETGLEFALILFLLFLMASIISYFKSYHYFLGILLLLLITKSLLRSYKKVGINKSVFWLSVFGVFFTAITGLLVEKWGTYNGFWIYLDIPKDIEIPFWVPFAWGLAYKALYRVERILIQYFSSPIKKWVFCVMLPALVLPVIGEIFVIYFGTWNYTWQPQYFGMPPIAIVLLCLFHVGIVITMCKICQKFSIIDPVYSKLVSIK</sequence>
<dbReference type="OrthoDB" id="1200103at2"/>
<feature type="transmembrane region" description="Helical" evidence="1">
    <location>
        <begin position="168"/>
        <end position="190"/>
    </location>
</feature>
<comment type="caution">
    <text evidence="2">The sequence shown here is derived from an EMBL/GenBank/DDBJ whole genome shotgun (WGS) entry which is preliminary data.</text>
</comment>
<dbReference type="Proteomes" id="UP000295479">
    <property type="component" value="Unassembled WGS sequence"/>
</dbReference>
<reference evidence="2 3" key="1">
    <citation type="submission" date="2019-03" db="EMBL/GenBank/DDBJ databases">
        <title>Flavobacterium AR-3-4 sp. nov. isolated from arctic soil.</title>
        <authorList>
            <person name="Chaudhary D.K."/>
        </authorList>
    </citation>
    <scope>NUCLEOTIDE SEQUENCE [LARGE SCALE GENOMIC DNA]</scope>
    <source>
        <strain evidence="2 3">AR-3-4</strain>
    </source>
</reference>
<keyword evidence="1" id="KW-0472">Membrane</keyword>